<dbReference type="GeneID" id="19972616"/>
<sequence>MTNDVEVQADDVEDIGEIEVRDTSSFGEGDSAYYDSDDGASSTQSVTSSIYQYEVAHGRTYHAYHAGKYIFPNDADEQERTDIMYHAVRLSMGNRLFFAPVEPTCVLDIGTGTGLWAIEMADAYPAAEVYGTDLSPIQPSYVPPNLTFEIADADEDWTWRTMFDLVHTRIMNDMTLRNWPHFFDEALKVLKPGGWVECQEFSYTRRTDDNTLPEDSVLTKWEELWTEGISKTGIGGHCNPDLVVQQMRNAGFENVTRLNFKLPIGPWPKDPMLREAGEFGRANLVYGAYGLSVKLFTELLGWSVEELEVLLAHCRKELNRKDIHGYWPM</sequence>
<organism evidence="1 2">
    <name type="scientific">Cyphellophora europaea (strain CBS 101466)</name>
    <name type="common">Phialophora europaea</name>
    <dbReference type="NCBI Taxonomy" id="1220924"/>
    <lineage>
        <taxon>Eukaryota</taxon>
        <taxon>Fungi</taxon>
        <taxon>Dikarya</taxon>
        <taxon>Ascomycota</taxon>
        <taxon>Pezizomycotina</taxon>
        <taxon>Eurotiomycetes</taxon>
        <taxon>Chaetothyriomycetidae</taxon>
        <taxon>Chaetothyriales</taxon>
        <taxon>Cyphellophoraceae</taxon>
        <taxon>Cyphellophora</taxon>
    </lineage>
</organism>
<dbReference type="eggNOG" id="ENOG502S6PS">
    <property type="taxonomic scope" value="Eukaryota"/>
</dbReference>
<dbReference type="RefSeq" id="XP_008717840.1">
    <property type="nucleotide sequence ID" value="XM_008719618.1"/>
</dbReference>
<dbReference type="InterPro" id="IPR029063">
    <property type="entry name" value="SAM-dependent_MTases_sf"/>
</dbReference>
<dbReference type="VEuPathDB" id="FungiDB:HMPREF1541_05277"/>
<proteinExistence type="predicted"/>
<dbReference type="OrthoDB" id="2013972at2759"/>
<gene>
    <name evidence="1" type="ORF">HMPREF1541_05277</name>
</gene>
<dbReference type="InParanoid" id="W2RRW6"/>
<dbReference type="PANTHER" id="PTHR43591:SF10">
    <property type="entry name" value="ABC TRANSMEMBRANE TYPE-1 DOMAIN-CONTAINING PROTEIN-RELATED"/>
    <property type="match status" value="1"/>
</dbReference>
<dbReference type="PANTHER" id="PTHR43591">
    <property type="entry name" value="METHYLTRANSFERASE"/>
    <property type="match status" value="1"/>
</dbReference>
<dbReference type="SUPFAM" id="SSF53335">
    <property type="entry name" value="S-adenosyl-L-methionine-dependent methyltransferases"/>
    <property type="match status" value="1"/>
</dbReference>
<dbReference type="HOGENOM" id="CLU_010595_1_0_1"/>
<reference evidence="1 2" key="1">
    <citation type="submission" date="2013-03" db="EMBL/GenBank/DDBJ databases">
        <title>The Genome Sequence of Phialophora europaea CBS 101466.</title>
        <authorList>
            <consortium name="The Broad Institute Genomics Platform"/>
            <person name="Cuomo C."/>
            <person name="de Hoog S."/>
            <person name="Gorbushina A."/>
            <person name="Walker B."/>
            <person name="Young S.K."/>
            <person name="Zeng Q."/>
            <person name="Gargeya S."/>
            <person name="Fitzgerald M."/>
            <person name="Haas B."/>
            <person name="Abouelleil A."/>
            <person name="Allen A.W."/>
            <person name="Alvarado L."/>
            <person name="Arachchi H.M."/>
            <person name="Berlin A.M."/>
            <person name="Chapman S.B."/>
            <person name="Gainer-Dewar J."/>
            <person name="Goldberg J."/>
            <person name="Griggs A."/>
            <person name="Gujja S."/>
            <person name="Hansen M."/>
            <person name="Howarth C."/>
            <person name="Imamovic A."/>
            <person name="Ireland A."/>
            <person name="Larimer J."/>
            <person name="McCowan C."/>
            <person name="Murphy C."/>
            <person name="Pearson M."/>
            <person name="Poon T.W."/>
            <person name="Priest M."/>
            <person name="Roberts A."/>
            <person name="Saif S."/>
            <person name="Shea T."/>
            <person name="Sisk P."/>
            <person name="Sykes S."/>
            <person name="Wortman J."/>
            <person name="Nusbaum C."/>
            <person name="Birren B."/>
        </authorList>
    </citation>
    <scope>NUCLEOTIDE SEQUENCE [LARGE SCALE GENOMIC DNA]</scope>
    <source>
        <strain evidence="1 2">CBS 101466</strain>
    </source>
</reference>
<evidence type="ECO:0008006" key="3">
    <source>
        <dbReference type="Google" id="ProtNLM"/>
    </source>
</evidence>
<dbReference type="GO" id="GO:0008168">
    <property type="term" value="F:methyltransferase activity"/>
    <property type="evidence" value="ECO:0007669"/>
    <property type="project" value="TreeGrafter"/>
</dbReference>
<protein>
    <recommendedName>
        <fullName evidence="3">Methyltransferase domain-containing protein</fullName>
    </recommendedName>
</protein>
<dbReference type="Pfam" id="PF13489">
    <property type="entry name" value="Methyltransf_23"/>
    <property type="match status" value="1"/>
</dbReference>
<keyword evidence="2" id="KW-1185">Reference proteome</keyword>
<dbReference type="Gene3D" id="3.40.50.150">
    <property type="entry name" value="Vaccinia Virus protein VP39"/>
    <property type="match status" value="1"/>
</dbReference>
<dbReference type="Proteomes" id="UP000030752">
    <property type="component" value="Unassembled WGS sequence"/>
</dbReference>
<accession>W2RRW6</accession>
<dbReference type="STRING" id="1220924.W2RRW6"/>
<name>W2RRW6_CYPE1</name>
<dbReference type="AlphaFoldDB" id="W2RRW6"/>
<evidence type="ECO:0000313" key="2">
    <source>
        <dbReference type="Proteomes" id="UP000030752"/>
    </source>
</evidence>
<dbReference type="EMBL" id="KB822721">
    <property type="protein sequence ID" value="ETN39055.1"/>
    <property type="molecule type" value="Genomic_DNA"/>
</dbReference>
<evidence type="ECO:0000313" key="1">
    <source>
        <dbReference type="EMBL" id="ETN39055.1"/>
    </source>
</evidence>
<dbReference type="CDD" id="cd02440">
    <property type="entry name" value="AdoMet_MTases"/>
    <property type="match status" value="1"/>
</dbReference>